<name>A0A1G4YZD1_9ACTN</name>
<dbReference type="EMBL" id="FMUH01000007">
    <property type="protein sequence ID" value="SCX58348.1"/>
    <property type="molecule type" value="Genomic_DNA"/>
</dbReference>
<evidence type="ECO:0000256" key="6">
    <source>
        <dbReference type="SAM" id="Phobius"/>
    </source>
</evidence>
<evidence type="ECO:0000256" key="5">
    <source>
        <dbReference type="ARBA" id="ARBA00023136"/>
    </source>
</evidence>
<evidence type="ECO:0000313" key="8">
    <source>
        <dbReference type="EMBL" id="SCX58348.1"/>
    </source>
</evidence>
<dbReference type="PANTHER" id="PTHR23513:SF6">
    <property type="entry name" value="MAJOR FACILITATOR SUPERFAMILY ASSOCIATED DOMAIN-CONTAINING PROTEIN"/>
    <property type="match status" value="1"/>
</dbReference>
<dbReference type="PROSITE" id="PS50850">
    <property type="entry name" value="MFS"/>
    <property type="match status" value="1"/>
</dbReference>
<dbReference type="Pfam" id="PF07690">
    <property type="entry name" value="MFS_1"/>
    <property type="match status" value="1"/>
</dbReference>
<organism evidence="8 9">
    <name type="scientific">Klenkia marina</name>
    <dbReference type="NCBI Taxonomy" id="1960309"/>
    <lineage>
        <taxon>Bacteria</taxon>
        <taxon>Bacillati</taxon>
        <taxon>Actinomycetota</taxon>
        <taxon>Actinomycetes</taxon>
        <taxon>Geodermatophilales</taxon>
        <taxon>Geodermatophilaceae</taxon>
        <taxon>Klenkia</taxon>
    </lineage>
</organism>
<dbReference type="SUPFAM" id="SSF103473">
    <property type="entry name" value="MFS general substrate transporter"/>
    <property type="match status" value="1"/>
</dbReference>
<feature type="transmembrane region" description="Helical" evidence="6">
    <location>
        <begin position="103"/>
        <end position="121"/>
    </location>
</feature>
<dbReference type="PANTHER" id="PTHR23513">
    <property type="entry name" value="INTEGRAL MEMBRANE EFFLUX PROTEIN-RELATED"/>
    <property type="match status" value="1"/>
</dbReference>
<dbReference type="InterPro" id="IPR036259">
    <property type="entry name" value="MFS_trans_sf"/>
</dbReference>
<keyword evidence="9" id="KW-1185">Reference proteome</keyword>
<protein>
    <submittedName>
        <fullName evidence="8">Predicted arabinose efflux permease, MFS family</fullName>
    </submittedName>
</protein>
<reference evidence="9" key="1">
    <citation type="submission" date="2016-10" db="EMBL/GenBank/DDBJ databases">
        <authorList>
            <person name="Varghese N."/>
            <person name="Submissions S."/>
        </authorList>
    </citation>
    <scope>NUCLEOTIDE SEQUENCE [LARGE SCALE GENOMIC DNA]</scope>
    <source>
        <strain evidence="9">DSM 45722</strain>
    </source>
</reference>
<dbReference type="GO" id="GO:0005886">
    <property type="term" value="C:plasma membrane"/>
    <property type="evidence" value="ECO:0007669"/>
    <property type="project" value="UniProtKB-SubCell"/>
</dbReference>
<dbReference type="CDD" id="cd06173">
    <property type="entry name" value="MFS_MefA_like"/>
    <property type="match status" value="1"/>
</dbReference>
<sequence>MTGLRALARNRDFTTLWVGETVNELGTRMSTFVLPLVGLAISRSAVTASLAEAAYLLGTVLTLLPGGVLVDRFDRRRLMIAASATGGLCYGSLAVAASAGVLTIPHLVAVGLVAGAAVGVFGPAQISAIRSVVPTALLPAALSQNEARQHVAGLLGGPLGGLLLAVARGLPFAVNATTAAVSCWTLSRIRTDLSATAGRGSPWLADLREGVRFVLARPFFRHLALWAALVNLVLNALLFVVVLRMARAGSHPSEIGLASAAAGVGGILGALLAPWLVARVATGRLTVLIAWSVVVPVAPLVWWAHPVVAGAALFVVLLLNPAGNAGIAAYRIAVTPARLQGRVSSASSFLSSSVMPLAPVLGGVLLEAFGGRAATAVLLAATAGTALLATLSRPIREVPGPHAWPRAVQP</sequence>
<dbReference type="Proteomes" id="UP000198981">
    <property type="component" value="Unassembled WGS sequence"/>
</dbReference>
<evidence type="ECO:0000256" key="1">
    <source>
        <dbReference type="ARBA" id="ARBA00004651"/>
    </source>
</evidence>
<dbReference type="AlphaFoldDB" id="A0A1G4YZD1"/>
<accession>A0A1G4YZD1</accession>
<proteinExistence type="predicted"/>
<keyword evidence="2" id="KW-1003">Cell membrane</keyword>
<evidence type="ECO:0000256" key="2">
    <source>
        <dbReference type="ARBA" id="ARBA00022475"/>
    </source>
</evidence>
<feature type="domain" description="Major facilitator superfamily (MFS) profile" evidence="7">
    <location>
        <begin position="1"/>
        <end position="397"/>
    </location>
</feature>
<dbReference type="RefSeq" id="WP_092807500.1">
    <property type="nucleotide sequence ID" value="NZ_FMUH01000007.1"/>
</dbReference>
<keyword evidence="4 6" id="KW-1133">Transmembrane helix</keyword>
<evidence type="ECO:0000256" key="3">
    <source>
        <dbReference type="ARBA" id="ARBA00022692"/>
    </source>
</evidence>
<evidence type="ECO:0000313" key="9">
    <source>
        <dbReference type="Proteomes" id="UP000198981"/>
    </source>
</evidence>
<feature type="transmembrane region" description="Helical" evidence="6">
    <location>
        <begin position="285"/>
        <end position="305"/>
    </location>
</feature>
<dbReference type="InterPro" id="IPR020846">
    <property type="entry name" value="MFS_dom"/>
</dbReference>
<keyword evidence="3 6" id="KW-0812">Transmembrane</keyword>
<keyword evidence="5 6" id="KW-0472">Membrane</keyword>
<feature type="transmembrane region" description="Helical" evidence="6">
    <location>
        <begin position="346"/>
        <end position="366"/>
    </location>
</feature>
<evidence type="ECO:0000259" key="7">
    <source>
        <dbReference type="PROSITE" id="PS50850"/>
    </source>
</evidence>
<dbReference type="InterPro" id="IPR011701">
    <property type="entry name" value="MFS"/>
</dbReference>
<dbReference type="STRING" id="1960309.SAMN03159343_3750"/>
<feature type="transmembrane region" description="Helical" evidence="6">
    <location>
        <begin position="311"/>
        <end position="334"/>
    </location>
</feature>
<feature type="transmembrane region" description="Helical" evidence="6">
    <location>
        <begin position="372"/>
        <end position="391"/>
    </location>
</feature>
<dbReference type="OrthoDB" id="9815525at2"/>
<evidence type="ECO:0000256" key="4">
    <source>
        <dbReference type="ARBA" id="ARBA00022989"/>
    </source>
</evidence>
<feature type="transmembrane region" description="Helical" evidence="6">
    <location>
        <begin position="223"/>
        <end position="243"/>
    </location>
</feature>
<comment type="subcellular location">
    <subcellularLocation>
        <location evidence="1">Cell membrane</location>
        <topology evidence="1">Multi-pass membrane protein</topology>
    </subcellularLocation>
</comment>
<feature type="transmembrane region" description="Helical" evidence="6">
    <location>
        <begin position="53"/>
        <end position="71"/>
    </location>
</feature>
<feature type="transmembrane region" description="Helical" evidence="6">
    <location>
        <begin position="255"/>
        <end position="278"/>
    </location>
</feature>
<dbReference type="Gene3D" id="1.20.1250.20">
    <property type="entry name" value="MFS general substrate transporter like domains"/>
    <property type="match status" value="1"/>
</dbReference>
<feature type="transmembrane region" description="Helical" evidence="6">
    <location>
        <begin position="78"/>
        <end position="97"/>
    </location>
</feature>
<dbReference type="GO" id="GO:0022857">
    <property type="term" value="F:transmembrane transporter activity"/>
    <property type="evidence" value="ECO:0007669"/>
    <property type="project" value="InterPro"/>
</dbReference>
<gene>
    <name evidence="8" type="ORF">SAMN03159343_3750</name>
</gene>